<sequence>MTTFEDFQLNKRVLQAIHDMGFEEPSPIQASCIPLILGGHDVIGQAQTGTGKTAAFGIPLIEAVTPGKHVQALVLTPTRELAIQVAGELRKISRYTRMRSIPIYGGQSIVHQIRALQQGVQIIIGTPGRILDHLRRGTLKFDRLRSIVIDEADEMLDMGFIDDIESILKETPEDRQTLLFSATMPDQVKRLASKYMNRPEHVTVNRGEVTVPLIDQVYYKVLERHKLESLCRVIDSQDVALGIIFCRTKRGVDDLTEALIARGYMVDGLHGDLSQAQRDRVMKKFRNGDIELLIATDVAARGIDVDNVTHVINYDIPQDPESYVHRIGRTGRAGKRGLAMTLVTPREFKLLKMIERETKARLIAKDIPSIADVAERQAESWREKIRSMILDGGLANYRAMLGDLVDEFDPVDIAAAALKMASSNELGEEAYEDYDFGETGGATGMVRFFINVGRTARIAPNDLIKAVSEGAGVPAQAIGKIDIFDRFTFLEVEEDSAPFVYEALRQSKINGIRINLEPAKPRAKRSPATVAGRS</sequence>
<feature type="domain" description="Helicase ATP-binding" evidence="9">
    <location>
        <begin position="33"/>
        <end position="202"/>
    </location>
</feature>
<dbReference type="PANTHER" id="PTHR47963">
    <property type="entry name" value="DEAD-BOX ATP-DEPENDENT RNA HELICASE 47, MITOCHONDRIAL"/>
    <property type="match status" value="1"/>
</dbReference>
<evidence type="ECO:0000256" key="7">
    <source>
        <dbReference type="PROSITE-ProRule" id="PRU00552"/>
    </source>
</evidence>
<accession>A0ABY4CG04</accession>
<dbReference type="PROSITE" id="PS51192">
    <property type="entry name" value="HELICASE_ATP_BIND_1"/>
    <property type="match status" value="1"/>
</dbReference>
<dbReference type="InterPro" id="IPR057325">
    <property type="entry name" value="DeaD_dimer"/>
</dbReference>
<dbReference type="InterPro" id="IPR011545">
    <property type="entry name" value="DEAD/DEAH_box_helicase_dom"/>
</dbReference>
<keyword evidence="2 8" id="KW-0547">Nucleotide-binding</keyword>
<dbReference type="Pfam" id="PF00271">
    <property type="entry name" value="Helicase_C"/>
    <property type="match status" value="1"/>
</dbReference>
<dbReference type="InterPro" id="IPR050547">
    <property type="entry name" value="DEAD_box_RNA_helicases"/>
</dbReference>
<keyword evidence="3 8" id="KW-0378">Hydrolase</keyword>
<evidence type="ECO:0000259" key="11">
    <source>
        <dbReference type="PROSITE" id="PS51195"/>
    </source>
</evidence>
<evidence type="ECO:0000313" key="12">
    <source>
        <dbReference type="EMBL" id="UOF89420.1"/>
    </source>
</evidence>
<dbReference type="InterPro" id="IPR005580">
    <property type="entry name" value="DbpA/CsdA_RNA-bd_dom"/>
</dbReference>
<dbReference type="InterPro" id="IPR001650">
    <property type="entry name" value="Helicase_C-like"/>
</dbReference>
<dbReference type="SMART" id="SM00487">
    <property type="entry name" value="DEXDc"/>
    <property type="match status" value="1"/>
</dbReference>
<dbReference type="PANTHER" id="PTHR47963:SF5">
    <property type="entry name" value="DEAD-BOX ATP-DEPENDENT RNA HELICASE CSHA"/>
    <property type="match status" value="1"/>
</dbReference>
<dbReference type="Gene3D" id="3.30.70.330">
    <property type="match status" value="1"/>
</dbReference>
<gene>
    <name evidence="12" type="ORF">LSG31_16155</name>
</gene>
<dbReference type="PROSITE" id="PS51194">
    <property type="entry name" value="HELICASE_CTER"/>
    <property type="match status" value="1"/>
</dbReference>
<dbReference type="InterPro" id="IPR000629">
    <property type="entry name" value="RNA-helicase_DEAD-box_CS"/>
</dbReference>
<dbReference type="CDD" id="cd18787">
    <property type="entry name" value="SF2_C_DEAD"/>
    <property type="match status" value="1"/>
</dbReference>
<feature type="short sequence motif" description="Q motif" evidence="7">
    <location>
        <begin position="2"/>
        <end position="30"/>
    </location>
</feature>
<evidence type="ECO:0000256" key="2">
    <source>
        <dbReference type="ARBA" id="ARBA00022741"/>
    </source>
</evidence>
<keyword evidence="13" id="KW-1185">Reference proteome</keyword>
<dbReference type="PROSITE" id="PS51195">
    <property type="entry name" value="Q_MOTIF"/>
    <property type="match status" value="1"/>
</dbReference>
<dbReference type="InterPro" id="IPR014001">
    <property type="entry name" value="Helicase_ATP-bd"/>
</dbReference>
<keyword evidence="6" id="KW-0346">Stress response</keyword>
<dbReference type="InterPro" id="IPR044742">
    <property type="entry name" value="DEAD/DEAH_RhlB"/>
</dbReference>
<dbReference type="Pfam" id="PF03880">
    <property type="entry name" value="DbpA"/>
    <property type="match status" value="1"/>
</dbReference>
<dbReference type="PROSITE" id="PS00039">
    <property type="entry name" value="DEAD_ATP_HELICASE"/>
    <property type="match status" value="1"/>
</dbReference>
<protein>
    <submittedName>
        <fullName evidence="12">DEAD/DEAH box helicase</fullName>
    </submittedName>
</protein>
<evidence type="ECO:0000256" key="1">
    <source>
        <dbReference type="ARBA" id="ARBA00022490"/>
    </source>
</evidence>
<keyword evidence="4 8" id="KW-0347">Helicase</keyword>
<keyword evidence="1" id="KW-0963">Cytoplasm</keyword>
<evidence type="ECO:0000256" key="3">
    <source>
        <dbReference type="ARBA" id="ARBA00022801"/>
    </source>
</evidence>
<dbReference type="InterPro" id="IPR014014">
    <property type="entry name" value="RNA_helicase_DEAD_Q_motif"/>
</dbReference>
<evidence type="ECO:0000313" key="13">
    <source>
        <dbReference type="Proteomes" id="UP000830167"/>
    </source>
</evidence>
<evidence type="ECO:0000256" key="5">
    <source>
        <dbReference type="ARBA" id="ARBA00022840"/>
    </source>
</evidence>
<dbReference type="SUPFAM" id="SSF52540">
    <property type="entry name" value="P-loop containing nucleoside triphosphate hydrolases"/>
    <property type="match status" value="1"/>
</dbReference>
<dbReference type="Gene3D" id="3.40.50.300">
    <property type="entry name" value="P-loop containing nucleotide triphosphate hydrolases"/>
    <property type="match status" value="2"/>
</dbReference>
<dbReference type="CDD" id="cd00268">
    <property type="entry name" value="DEADc"/>
    <property type="match status" value="1"/>
</dbReference>
<dbReference type="Pfam" id="PF00270">
    <property type="entry name" value="DEAD"/>
    <property type="match status" value="1"/>
</dbReference>
<dbReference type="EMBL" id="CP089291">
    <property type="protein sequence ID" value="UOF89420.1"/>
    <property type="molecule type" value="Genomic_DNA"/>
</dbReference>
<dbReference type="CDD" id="cd12252">
    <property type="entry name" value="RRM_DbpA"/>
    <property type="match status" value="1"/>
</dbReference>
<evidence type="ECO:0000259" key="9">
    <source>
        <dbReference type="PROSITE" id="PS51192"/>
    </source>
</evidence>
<evidence type="ECO:0000256" key="4">
    <source>
        <dbReference type="ARBA" id="ARBA00022806"/>
    </source>
</evidence>
<dbReference type="InterPro" id="IPR027417">
    <property type="entry name" value="P-loop_NTPase"/>
</dbReference>
<dbReference type="Pfam" id="PF25399">
    <property type="entry name" value="DeaD_dimer"/>
    <property type="match status" value="1"/>
</dbReference>
<dbReference type="Proteomes" id="UP000830167">
    <property type="component" value="Chromosome"/>
</dbReference>
<dbReference type="GO" id="GO:0004386">
    <property type="term" value="F:helicase activity"/>
    <property type="evidence" value="ECO:0007669"/>
    <property type="project" value="UniProtKB-KW"/>
</dbReference>
<evidence type="ECO:0000256" key="8">
    <source>
        <dbReference type="RuleBase" id="RU000492"/>
    </source>
</evidence>
<evidence type="ECO:0000256" key="6">
    <source>
        <dbReference type="ARBA" id="ARBA00023016"/>
    </source>
</evidence>
<feature type="domain" description="Helicase C-terminal" evidence="10">
    <location>
        <begin position="213"/>
        <end position="374"/>
    </location>
</feature>
<name>A0ABY4CG04_9BACL</name>
<dbReference type="InterPro" id="IPR012677">
    <property type="entry name" value="Nucleotide-bd_a/b_plait_sf"/>
</dbReference>
<proteinExistence type="inferred from homology"/>
<comment type="similarity">
    <text evidence="8">Belongs to the DEAD box helicase family.</text>
</comment>
<reference evidence="12" key="1">
    <citation type="submission" date="2021-12" db="EMBL/GenBank/DDBJ databases">
        <title>Alicyclobacillaceae gen. nov., sp. nov., isolated from chalcocite enrichment system.</title>
        <authorList>
            <person name="Jiang Z."/>
        </authorList>
    </citation>
    <scope>NUCLEOTIDE SEQUENCE</scope>
    <source>
        <strain evidence="12">MYW30-H2</strain>
    </source>
</reference>
<organism evidence="12 13">
    <name type="scientific">Fodinisporobacter ferrooxydans</name>
    <dbReference type="NCBI Taxonomy" id="2901836"/>
    <lineage>
        <taxon>Bacteria</taxon>
        <taxon>Bacillati</taxon>
        <taxon>Bacillota</taxon>
        <taxon>Bacilli</taxon>
        <taxon>Bacillales</taxon>
        <taxon>Alicyclobacillaceae</taxon>
        <taxon>Fodinisporobacter</taxon>
    </lineage>
</organism>
<keyword evidence="5 8" id="KW-0067">ATP-binding</keyword>
<dbReference type="RefSeq" id="WP_347436107.1">
    <property type="nucleotide sequence ID" value="NZ_CP089291.1"/>
</dbReference>
<dbReference type="SMART" id="SM00490">
    <property type="entry name" value="HELICc"/>
    <property type="match status" value="1"/>
</dbReference>
<feature type="domain" description="DEAD-box RNA helicase Q" evidence="11">
    <location>
        <begin position="2"/>
        <end position="30"/>
    </location>
</feature>
<evidence type="ECO:0000259" key="10">
    <source>
        <dbReference type="PROSITE" id="PS51194"/>
    </source>
</evidence>